<name>A0A2S6MWA3_9HYPH</name>
<evidence type="ECO:0000313" key="2">
    <source>
        <dbReference type="Proteomes" id="UP000239089"/>
    </source>
</evidence>
<keyword evidence="2" id="KW-1185">Reference proteome</keyword>
<comment type="caution">
    <text evidence="1">The sequence shown here is derived from an EMBL/GenBank/DDBJ whole genome shotgun (WGS) entry which is preliminary data.</text>
</comment>
<evidence type="ECO:0000313" key="1">
    <source>
        <dbReference type="EMBL" id="PPQ26641.1"/>
    </source>
</evidence>
<sequence length="135" mass="15156">MLSAFRDRRLKAQASEHARIINLQQDASNTQAALDQLYALIEKQFVSDDEPTLQERLRKLSERRDFAVLARDRAIATSVAPFDIDPATIKVMTQDLGEKLGSARWSTGSSFRKRKSTLSAANFCSEMVPWPASNL</sequence>
<dbReference type="AlphaFoldDB" id="A0A2S6MWA3"/>
<dbReference type="Proteomes" id="UP000239089">
    <property type="component" value="Unassembled WGS sequence"/>
</dbReference>
<gene>
    <name evidence="1" type="ORF">CCR94_22005</name>
</gene>
<dbReference type="EMBL" id="NHSJ01000133">
    <property type="protein sequence ID" value="PPQ26641.1"/>
    <property type="molecule type" value="Genomic_DNA"/>
</dbReference>
<reference evidence="1 2" key="1">
    <citation type="journal article" date="2018" name="Arch. Microbiol.">
        <title>New insights into the metabolic potential of the phototrophic purple bacterium Rhodopila globiformis DSM 161(T) from its draft genome sequence and evidence for a vanadium-dependent nitrogenase.</title>
        <authorList>
            <person name="Imhoff J.F."/>
            <person name="Rahn T."/>
            <person name="Kunzel S."/>
            <person name="Neulinger S.C."/>
        </authorList>
    </citation>
    <scope>NUCLEOTIDE SEQUENCE [LARGE SCALE GENOMIC DNA]</scope>
    <source>
        <strain evidence="1 2">DSM 16996</strain>
    </source>
</reference>
<organism evidence="1 2">
    <name type="scientific">Rhodoblastus sphagnicola</name>
    <dbReference type="NCBI Taxonomy" id="333368"/>
    <lineage>
        <taxon>Bacteria</taxon>
        <taxon>Pseudomonadati</taxon>
        <taxon>Pseudomonadota</taxon>
        <taxon>Alphaproteobacteria</taxon>
        <taxon>Hyphomicrobiales</taxon>
        <taxon>Rhodoblastaceae</taxon>
        <taxon>Rhodoblastus</taxon>
    </lineage>
</organism>
<proteinExistence type="predicted"/>
<accession>A0A2S6MWA3</accession>
<protein>
    <submittedName>
        <fullName evidence="1">Uncharacterized protein</fullName>
    </submittedName>
</protein>